<keyword evidence="4" id="KW-1185">Reference proteome</keyword>
<evidence type="ECO:0000256" key="1">
    <source>
        <dbReference type="SAM" id="Coils"/>
    </source>
</evidence>
<gene>
    <name evidence="3" type="ORF">SAMN05216571_112101</name>
</gene>
<keyword evidence="2" id="KW-0472">Membrane</keyword>
<organism evidence="3 4">
    <name type="scientific">Onishia taeanensis</name>
    <dbReference type="NCBI Taxonomy" id="284577"/>
    <lineage>
        <taxon>Bacteria</taxon>
        <taxon>Pseudomonadati</taxon>
        <taxon>Pseudomonadota</taxon>
        <taxon>Gammaproteobacteria</taxon>
        <taxon>Oceanospirillales</taxon>
        <taxon>Halomonadaceae</taxon>
        <taxon>Onishia</taxon>
    </lineage>
</organism>
<protein>
    <submittedName>
        <fullName evidence="3">Uncharacterized protein</fullName>
    </submittedName>
</protein>
<feature type="coiled-coil region" evidence="1">
    <location>
        <begin position="98"/>
        <end position="134"/>
    </location>
</feature>
<dbReference type="OrthoDB" id="4140723at1224"/>
<reference evidence="3 4" key="1">
    <citation type="submission" date="2016-10" db="EMBL/GenBank/DDBJ databases">
        <authorList>
            <person name="de Groot N.N."/>
        </authorList>
    </citation>
    <scope>NUCLEOTIDE SEQUENCE [LARGE SCALE GENOMIC DNA]</scope>
    <source>
        <strain evidence="3 4">BH539</strain>
    </source>
</reference>
<dbReference type="AlphaFoldDB" id="A0A1G7U329"/>
<sequence>MENWETWISIVSLIGSIASLVLAVIAIWITLHIKRETDRVSERTIDVLTEVKSDAKSVAQVAMPELRAYGDSMRRFILSSNNANAENSQDESGFFEKLEEVEARLKGLESENDISKLKAELKDVSSAIADSELDFLKEASHRKKRNRVGVRISFPSNSAIETSSPNESWQELLKHAMAFGATKVNRDEYGKKWVLINKASGKIIPKKFITDETADFSDVGLTIGDELTWSDLE</sequence>
<dbReference type="EMBL" id="FNCI01000012">
    <property type="protein sequence ID" value="SDG41469.1"/>
    <property type="molecule type" value="Genomic_DNA"/>
</dbReference>
<dbReference type="Proteomes" id="UP000198641">
    <property type="component" value="Unassembled WGS sequence"/>
</dbReference>
<proteinExistence type="predicted"/>
<evidence type="ECO:0000313" key="3">
    <source>
        <dbReference type="EMBL" id="SDG41469.1"/>
    </source>
</evidence>
<name>A0A1G7U329_9GAMM</name>
<evidence type="ECO:0000313" key="4">
    <source>
        <dbReference type="Proteomes" id="UP000198641"/>
    </source>
</evidence>
<evidence type="ECO:0000256" key="2">
    <source>
        <dbReference type="SAM" id="Phobius"/>
    </source>
</evidence>
<accession>A0A1G7U329</accession>
<keyword evidence="2" id="KW-0812">Transmembrane</keyword>
<keyword evidence="2" id="KW-1133">Transmembrane helix</keyword>
<dbReference type="RefSeq" id="WP_092527517.1">
    <property type="nucleotide sequence ID" value="NZ_FNCI01000012.1"/>
</dbReference>
<keyword evidence="1" id="KW-0175">Coiled coil</keyword>
<feature type="transmembrane region" description="Helical" evidence="2">
    <location>
        <begin position="6"/>
        <end position="31"/>
    </location>
</feature>